<organism evidence="1 2">
    <name type="scientific">Hygrophoropsis aurantiaca</name>
    <dbReference type="NCBI Taxonomy" id="72124"/>
    <lineage>
        <taxon>Eukaryota</taxon>
        <taxon>Fungi</taxon>
        <taxon>Dikarya</taxon>
        <taxon>Basidiomycota</taxon>
        <taxon>Agaricomycotina</taxon>
        <taxon>Agaricomycetes</taxon>
        <taxon>Agaricomycetidae</taxon>
        <taxon>Boletales</taxon>
        <taxon>Coniophorineae</taxon>
        <taxon>Hygrophoropsidaceae</taxon>
        <taxon>Hygrophoropsis</taxon>
    </lineage>
</organism>
<reference evidence="1" key="1">
    <citation type="journal article" date="2021" name="New Phytol.">
        <title>Evolutionary innovations through gain and loss of genes in the ectomycorrhizal Boletales.</title>
        <authorList>
            <person name="Wu G."/>
            <person name="Miyauchi S."/>
            <person name="Morin E."/>
            <person name="Kuo A."/>
            <person name="Drula E."/>
            <person name="Varga T."/>
            <person name="Kohler A."/>
            <person name="Feng B."/>
            <person name="Cao Y."/>
            <person name="Lipzen A."/>
            <person name="Daum C."/>
            <person name="Hundley H."/>
            <person name="Pangilinan J."/>
            <person name="Johnson J."/>
            <person name="Barry K."/>
            <person name="LaButti K."/>
            <person name="Ng V."/>
            <person name="Ahrendt S."/>
            <person name="Min B."/>
            <person name="Choi I.G."/>
            <person name="Park H."/>
            <person name="Plett J.M."/>
            <person name="Magnuson J."/>
            <person name="Spatafora J.W."/>
            <person name="Nagy L.G."/>
            <person name="Henrissat B."/>
            <person name="Grigoriev I.V."/>
            <person name="Yang Z.L."/>
            <person name="Xu J."/>
            <person name="Martin F.M."/>
        </authorList>
    </citation>
    <scope>NUCLEOTIDE SEQUENCE</scope>
    <source>
        <strain evidence="1">ATCC 28755</strain>
    </source>
</reference>
<gene>
    <name evidence="1" type="ORF">BJ138DRAFT_1138380</name>
</gene>
<name>A0ACB7ZV75_9AGAM</name>
<evidence type="ECO:0000313" key="1">
    <source>
        <dbReference type="EMBL" id="KAH7905064.1"/>
    </source>
</evidence>
<protein>
    <submittedName>
        <fullName evidence="1">HotDog domain-containing protein</fullName>
    </submittedName>
</protein>
<dbReference type="Proteomes" id="UP000790377">
    <property type="component" value="Unassembled WGS sequence"/>
</dbReference>
<proteinExistence type="predicted"/>
<comment type="caution">
    <text evidence="1">The sequence shown here is derived from an EMBL/GenBank/DDBJ whole genome shotgun (WGS) entry which is preliminary data.</text>
</comment>
<keyword evidence="2" id="KW-1185">Reference proteome</keyword>
<evidence type="ECO:0000313" key="2">
    <source>
        <dbReference type="Proteomes" id="UP000790377"/>
    </source>
</evidence>
<sequence length="238" mass="25960">MYDFPSGPLNSLQAAFKDPSSPFHLAPGTAGPASPDEVPDNSSSTVGSKAQPQPVHSSLTKLSNDAATEARAKLIDRGYDASSLWEQSIVWGHHDAFQHVNNAHYLRFFESGRMEYLIAVGNALGGPERARAMLSGKGVSFILKSISVNFRRPVVYPDTLLIGHKAVLPESNPSASTPTKSSRTSFRLSAVAYSYAQRAIVADSDSVIVWYDYDKLTKCDPGERAWMVLRDRVGEKTD</sequence>
<dbReference type="EMBL" id="MU268283">
    <property type="protein sequence ID" value="KAH7905064.1"/>
    <property type="molecule type" value="Genomic_DNA"/>
</dbReference>
<accession>A0ACB7ZV75</accession>